<keyword evidence="11 15" id="KW-1133">Transmembrane helix</keyword>
<evidence type="ECO:0000256" key="6">
    <source>
        <dbReference type="ARBA" id="ARBA00022692"/>
    </source>
</evidence>
<accession>A0AA97LL00</accession>
<feature type="chain" id="PRO_5041648172" description="TYRO protein tyrosine kinase-binding protein" evidence="16">
    <location>
        <begin position="26"/>
        <end position="109"/>
    </location>
</feature>
<dbReference type="InterPro" id="IPR026200">
    <property type="entry name" value="Tyrobp"/>
</dbReference>
<dbReference type="GO" id="GO:0032816">
    <property type="term" value="P:positive regulation of natural killer cell activation"/>
    <property type="evidence" value="ECO:0007669"/>
    <property type="project" value="TreeGrafter"/>
</dbReference>
<dbReference type="GeneID" id="129343469"/>
<evidence type="ECO:0000256" key="12">
    <source>
        <dbReference type="ARBA" id="ARBA00023136"/>
    </source>
</evidence>
<evidence type="ECO:0000256" key="13">
    <source>
        <dbReference type="ARBA" id="ARBA00023157"/>
    </source>
</evidence>
<reference evidence="18" key="1">
    <citation type="submission" date="2025-08" db="UniProtKB">
        <authorList>
            <consortium name="RefSeq"/>
        </authorList>
    </citation>
    <scope>IDENTIFICATION</scope>
    <source>
        <tissue evidence="18">Blood</tissue>
    </source>
</reference>
<evidence type="ECO:0000256" key="7">
    <source>
        <dbReference type="ARBA" id="ARBA00022723"/>
    </source>
</evidence>
<keyword evidence="12 15" id="KW-0472">Membrane</keyword>
<proteinExistence type="inferred from homology"/>
<evidence type="ECO:0000256" key="3">
    <source>
        <dbReference type="ARBA" id="ARBA00022356"/>
    </source>
</evidence>
<dbReference type="FunFam" id="1.10.287.770:FF:000004">
    <property type="entry name" value="TYRO protein tyrosine kinase-binding protein"/>
    <property type="match status" value="1"/>
</dbReference>
<dbReference type="GO" id="GO:0002282">
    <property type="term" value="P:microglial cell activation involved in immune response"/>
    <property type="evidence" value="ECO:0007669"/>
    <property type="project" value="TreeGrafter"/>
</dbReference>
<dbReference type="CTD" id="7305"/>
<dbReference type="GO" id="GO:0030889">
    <property type="term" value="P:negative regulation of B cell proliferation"/>
    <property type="evidence" value="ECO:0007669"/>
    <property type="project" value="UniProtKB-ARBA"/>
</dbReference>
<keyword evidence="9" id="KW-0106">Calcium</keyword>
<dbReference type="PANTHER" id="PTHR17554">
    <property type="entry name" value="TYRO PROTEIN TYROSINE KINASE-BINDING PROTEIN"/>
    <property type="match status" value="1"/>
</dbReference>
<dbReference type="GO" id="GO:0016301">
    <property type="term" value="F:kinase activity"/>
    <property type="evidence" value="ECO:0007669"/>
    <property type="project" value="UniProtKB-KW"/>
</dbReference>
<comment type="similarity">
    <text evidence="2">Belongs to the TYROBP family.</text>
</comment>
<organism evidence="17 18">
    <name type="scientific">Eublepharis macularius</name>
    <name type="common">Leopard gecko</name>
    <name type="synonym">Cyrtodactylus macularius</name>
    <dbReference type="NCBI Taxonomy" id="481883"/>
    <lineage>
        <taxon>Eukaryota</taxon>
        <taxon>Metazoa</taxon>
        <taxon>Chordata</taxon>
        <taxon>Craniata</taxon>
        <taxon>Vertebrata</taxon>
        <taxon>Euteleostomi</taxon>
        <taxon>Lepidosauria</taxon>
        <taxon>Squamata</taxon>
        <taxon>Bifurcata</taxon>
        <taxon>Gekkota</taxon>
        <taxon>Eublepharidae</taxon>
        <taxon>Eublepharinae</taxon>
        <taxon>Eublepharis</taxon>
    </lineage>
</organism>
<protein>
    <recommendedName>
        <fullName evidence="3">TYRO protein tyrosine kinase-binding protein</fullName>
    </recommendedName>
    <alternativeName>
        <fullName evidence="14">DNAX-activation protein 12</fullName>
    </alternativeName>
</protein>
<dbReference type="GO" id="GO:0034241">
    <property type="term" value="P:positive regulation of macrophage fusion"/>
    <property type="evidence" value="ECO:0007669"/>
    <property type="project" value="TreeGrafter"/>
</dbReference>
<dbReference type="GO" id="GO:0032911">
    <property type="term" value="P:negative regulation of transforming growth factor beta1 production"/>
    <property type="evidence" value="ECO:0007669"/>
    <property type="project" value="TreeGrafter"/>
</dbReference>
<evidence type="ECO:0000256" key="5">
    <source>
        <dbReference type="ARBA" id="ARBA00022553"/>
    </source>
</evidence>
<dbReference type="PANTHER" id="PTHR17554:SF2">
    <property type="entry name" value="TYRO PROTEIN TYROSINE KINASE-BINDING PROTEIN"/>
    <property type="match status" value="1"/>
</dbReference>
<dbReference type="GO" id="GO:0051897">
    <property type="term" value="P:positive regulation of phosphatidylinositol 3-kinase/protein kinase B signal transduction"/>
    <property type="evidence" value="ECO:0007669"/>
    <property type="project" value="InterPro"/>
</dbReference>
<name>A0AA97LL00_EUBMA</name>
<evidence type="ECO:0000313" key="18">
    <source>
        <dbReference type="RefSeq" id="XP_054855647.1"/>
    </source>
</evidence>
<dbReference type="AlphaFoldDB" id="A0AA97LL00"/>
<dbReference type="GO" id="GO:0030316">
    <property type="term" value="P:osteoclast differentiation"/>
    <property type="evidence" value="ECO:0007669"/>
    <property type="project" value="UniProtKB-ARBA"/>
</dbReference>
<keyword evidence="18" id="KW-0418">Kinase</keyword>
<sequence>MGRPGFPVLNVLLGLASVQLGAVQAQGDCSNCYHLSPGAIAGVVLGDLLLTLLIAVAVYYVATCFYKRQLASSDLKKSRTAETESPYQELDARGLDLYSELKNSRSNFK</sequence>
<dbReference type="Gene3D" id="1.10.287.770">
    <property type="entry name" value="YojJ-like"/>
    <property type="match status" value="1"/>
</dbReference>
<dbReference type="GO" id="GO:0050776">
    <property type="term" value="P:regulation of immune response"/>
    <property type="evidence" value="ECO:0007669"/>
    <property type="project" value="InterPro"/>
</dbReference>
<dbReference type="GO" id="GO:0002283">
    <property type="term" value="P:neutrophil activation involved in immune response"/>
    <property type="evidence" value="ECO:0007669"/>
    <property type="project" value="TreeGrafter"/>
</dbReference>
<keyword evidence="13" id="KW-1015">Disulfide bond</keyword>
<keyword evidence="5" id="KW-0597">Phosphoprotein</keyword>
<evidence type="ECO:0000256" key="10">
    <source>
        <dbReference type="ARBA" id="ARBA00022859"/>
    </source>
</evidence>
<dbReference type="GO" id="GO:0005886">
    <property type="term" value="C:plasma membrane"/>
    <property type="evidence" value="ECO:0007669"/>
    <property type="project" value="UniProtKB-SubCell"/>
</dbReference>
<evidence type="ECO:0000256" key="1">
    <source>
        <dbReference type="ARBA" id="ARBA00004251"/>
    </source>
</evidence>
<keyword evidence="17" id="KW-1185">Reference proteome</keyword>
<gene>
    <name evidence="18" type="primary">TYROBP</name>
</gene>
<keyword evidence="18" id="KW-0808">Transferase</keyword>
<dbReference type="RefSeq" id="XP_054855647.1">
    <property type="nucleotide sequence ID" value="XM_054999672.1"/>
</dbReference>
<keyword evidence="8 16" id="KW-0732">Signal</keyword>
<dbReference type="InterPro" id="IPR009861">
    <property type="entry name" value="HCST"/>
</dbReference>
<dbReference type="GO" id="GO:0007166">
    <property type="term" value="P:cell surface receptor signaling pathway"/>
    <property type="evidence" value="ECO:0007669"/>
    <property type="project" value="UniProtKB-ARBA"/>
</dbReference>
<evidence type="ECO:0000313" key="17">
    <source>
        <dbReference type="Proteomes" id="UP001190640"/>
    </source>
</evidence>
<evidence type="ECO:0000256" key="4">
    <source>
        <dbReference type="ARBA" id="ARBA00022475"/>
    </source>
</evidence>
<evidence type="ECO:0000256" key="9">
    <source>
        <dbReference type="ARBA" id="ARBA00022837"/>
    </source>
</evidence>
<keyword evidence="10" id="KW-0391">Immunity</keyword>
<dbReference type="Pfam" id="PF07213">
    <property type="entry name" value="DAP10"/>
    <property type="match status" value="1"/>
</dbReference>
<dbReference type="Proteomes" id="UP001190640">
    <property type="component" value="Chromosome 15"/>
</dbReference>
<feature type="signal peptide" evidence="16">
    <location>
        <begin position="1"/>
        <end position="25"/>
    </location>
</feature>
<evidence type="ECO:0000256" key="11">
    <source>
        <dbReference type="ARBA" id="ARBA00022989"/>
    </source>
</evidence>
<keyword evidence="4" id="KW-1003">Cell membrane</keyword>
<dbReference type="GO" id="GO:0046872">
    <property type="term" value="F:metal ion binding"/>
    <property type="evidence" value="ECO:0007669"/>
    <property type="project" value="UniProtKB-KW"/>
</dbReference>
<feature type="transmembrane region" description="Helical" evidence="15">
    <location>
        <begin position="35"/>
        <end position="62"/>
    </location>
</feature>
<evidence type="ECO:0000256" key="16">
    <source>
        <dbReference type="SAM" id="SignalP"/>
    </source>
</evidence>
<dbReference type="GO" id="GO:0009986">
    <property type="term" value="C:cell surface"/>
    <property type="evidence" value="ECO:0007669"/>
    <property type="project" value="UniProtKB-ARBA"/>
</dbReference>
<dbReference type="GO" id="GO:0005102">
    <property type="term" value="F:signaling receptor binding"/>
    <property type="evidence" value="ECO:0007669"/>
    <property type="project" value="InterPro"/>
</dbReference>
<evidence type="ECO:0000256" key="8">
    <source>
        <dbReference type="ARBA" id="ARBA00022729"/>
    </source>
</evidence>
<dbReference type="KEGG" id="emc:129343469"/>
<keyword evidence="7" id="KW-0479">Metal-binding</keyword>
<keyword evidence="6 15" id="KW-0812">Transmembrane</keyword>
<dbReference type="GO" id="GO:1904151">
    <property type="term" value="P:positive regulation of microglial cell mediated cytotoxicity"/>
    <property type="evidence" value="ECO:0007669"/>
    <property type="project" value="TreeGrafter"/>
</dbReference>
<evidence type="ECO:0000256" key="14">
    <source>
        <dbReference type="ARBA" id="ARBA00031252"/>
    </source>
</evidence>
<dbReference type="GO" id="GO:0043548">
    <property type="term" value="F:phosphatidylinositol 3-kinase binding"/>
    <property type="evidence" value="ECO:0007669"/>
    <property type="project" value="InterPro"/>
</dbReference>
<evidence type="ECO:0000256" key="2">
    <source>
        <dbReference type="ARBA" id="ARBA00009791"/>
    </source>
</evidence>
<evidence type="ECO:0000256" key="15">
    <source>
        <dbReference type="SAM" id="Phobius"/>
    </source>
</evidence>
<comment type="subcellular location">
    <subcellularLocation>
        <location evidence="1">Cell membrane</location>
        <topology evidence="1">Single-pass type I membrane protein</topology>
    </subcellularLocation>
</comment>